<feature type="compositionally biased region" description="Basic and acidic residues" evidence="1">
    <location>
        <begin position="408"/>
        <end position="432"/>
    </location>
</feature>
<accession>A0AB34KR93</accession>
<sequence>MDVQGWLQGIADRAPPPNPSDGLDARPSHFALPGVEATTRTDRRRKRRRRASDSSIIAPQPRLREPGGCSQNTGEHRHVGRSVPRSDSAGRHDARSRGSANSNIESRRRRVSRKTYEKRARHKTKADRYELKGRKTKNVPRDETGDDHASNLRRHRKRRGDDGKRTENLVQGFRLKNGPKNSRLTLKPDVGTGLFKHGRASAQLAGRGNGLPDLAFNELRFLQDHKGHQDEPHQGANGRPSKKERKADAERDEFSAYFSKRPARETSRQPRQSTGAVGIPRPVRGNSPNRRSHARNVGSSPLLSDTELPAVPYLGFGSKGNINQGGQPRSPTTSYLTWSESVVGNVPPVNGERMSEDVLRANQPTAPQRRDEPSKRRTPLIRSTVELPQTNRSGEGLQKRPKRARGKAHFETYNDQDHCDTEPADETCRPSDEAPPSLPNVPPKAVAQLEHTGSRNQQVPTSSFNTSDILDIRKRLDELAADAPLNTKTSNPPNDNKENMSPPPPPSSPTTKALRVAQEAMAQNHRDALRKPPMVARRVLGHLEGGAFERTSHHTPWPMQRQPLISQVQASNRHESPWSRHREIPLQSDYAIDQQLWQSDFGVPNGVDEVAVDEMEAYPLSGMVHGANAGNTADFAFAIPRAFSRHQSTTRSVSYRSDNPEALARDSSWPQGAMSNVRGESSQLEFAGENGRLEAVMGHDDGFEDELAGFWRPNRLY</sequence>
<protein>
    <submittedName>
        <fullName evidence="2">Uncharacterized protein</fullName>
    </submittedName>
</protein>
<dbReference type="EMBL" id="JAAQHG020000017">
    <property type="protein sequence ID" value="KAL1585798.1"/>
    <property type="molecule type" value="Genomic_DNA"/>
</dbReference>
<evidence type="ECO:0000313" key="2">
    <source>
        <dbReference type="EMBL" id="KAL1585798.1"/>
    </source>
</evidence>
<feature type="region of interest" description="Disordered" evidence="1">
    <location>
        <begin position="226"/>
        <end position="307"/>
    </location>
</feature>
<feature type="region of interest" description="Disordered" evidence="1">
    <location>
        <begin position="1"/>
        <end position="189"/>
    </location>
</feature>
<feature type="compositionally biased region" description="Basic and acidic residues" evidence="1">
    <location>
        <begin position="126"/>
        <end position="150"/>
    </location>
</feature>
<organism evidence="2 3">
    <name type="scientific">Cladosporium halotolerans</name>
    <dbReference type="NCBI Taxonomy" id="1052096"/>
    <lineage>
        <taxon>Eukaryota</taxon>
        <taxon>Fungi</taxon>
        <taxon>Dikarya</taxon>
        <taxon>Ascomycota</taxon>
        <taxon>Pezizomycotina</taxon>
        <taxon>Dothideomycetes</taxon>
        <taxon>Dothideomycetidae</taxon>
        <taxon>Cladosporiales</taxon>
        <taxon>Cladosporiaceae</taxon>
        <taxon>Cladosporium</taxon>
    </lineage>
</organism>
<feature type="region of interest" description="Disordered" evidence="1">
    <location>
        <begin position="480"/>
        <end position="513"/>
    </location>
</feature>
<dbReference type="AlphaFoldDB" id="A0AB34KR93"/>
<feature type="region of interest" description="Disordered" evidence="1">
    <location>
        <begin position="360"/>
        <end position="444"/>
    </location>
</feature>
<feature type="region of interest" description="Disordered" evidence="1">
    <location>
        <begin position="648"/>
        <end position="680"/>
    </location>
</feature>
<dbReference type="Proteomes" id="UP000803884">
    <property type="component" value="Unassembled WGS sequence"/>
</dbReference>
<feature type="compositionally biased region" description="Basic and acidic residues" evidence="1">
    <location>
        <begin position="245"/>
        <end position="254"/>
    </location>
</feature>
<dbReference type="RefSeq" id="XP_069228904.1">
    <property type="nucleotide sequence ID" value="XM_069373595.1"/>
</dbReference>
<feature type="compositionally biased region" description="Polar residues" evidence="1">
    <location>
        <begin position="668"/>
        <end position="680"/>
    </location>
</feature>
<reference evidence="2 3" key="1">
    <citation type="journal article" date="2020" name="Microbiol. Resour. Announc.">
        <title>Draft Genome Sequence of a Cladosporium Species Isolated from the Mesophotic Ascidian Didemnum maculosum.</title>
        <authorList>
            <person name="Gioti A."/>
            <person name="Siaperas R."/>
            <person name="Nikolaivits E."/>
            <person name="Le Goff G."/>
            <person name="Ouazzani J."/>
            <person name="Kotoulas G."/>
            <person name="Topakas E."/>
        </authorList>
    </citation>
    <scope>NUCLEOTIDE SEQUENCE [LARGE SCALE GENOMIC DNA]</scope>
    <source>
        <strain evidence="2 3">TM138-S3</strain>
    </source>
</reference>
<proteinExistence type="predicted"/>
<feature type="compositionally biased region" description="Polar residues" evidence="1">
    <location>
        <begin position="648"/>
        <end position="657"/>
    </location>
</feature>
<evidence type="ECO:0000313" key="3">
    <source>
        <dbReference type="Proteomes" id="UP000803884"/>
    </source>
</evidence>
<name>A0AB34KR93_9PEZI</name>
<comment type="caution">
    <text evidence="2">The sequence shown here is derived from an EMBL/GenBank/DDBJ whole genome shotgun (WGS) entry which is preliminary data.</text>
</comment>
<dbReference type="GeneID" id="96006433"/>
<evidence type="ECO:0000256" key="1">
    <source>
        <dbReference type="SAM" id="MobiDB-lite"/>
    </source>
</evidence>
<gene>
    <name evidence="2" type="ORF">WHR41_04989</name>
</gene>
<keyword evidence="3" id="KW-1185">Reference proteome</keyword>